<dbReference type="FunFam" id="3.10.180.10:FF:000003">
    <property type="entry name" value="Methylmalonyl-CoA epimerase, mitochondrial"/>
    <property type="match status" value="1"/>
</dbReference>
<evidence type="ECO:0000256" key="4">
    <source>
        <dbReference type="ARBA" id="ARBA00023285"/>
    </source>
</evidence>
<dbReference type="InterPro" id="IPR017515">
    <property type="entry name" value="MeMalonyl-CoA_epimerase"/>
</dbReference>
<dbReference type="Proteomes" id="UP000092952">
    <property type="component" value="Chromosome"/>
</dbReference>
<sequence length="139" mass="14648">MIGRLNHIAIATPDLQAAAQRYRDCLASPAQVSAPLALPEHGVTTVFVDTGNTKLELLEPLGEQSPIAKFLEKNPEGGLHHLCFEVPDLAVAITTVKASGIRVLGEPRIGAHGLPVVFLHPKDCGGVLMELEQTSATAG</sequence>
<dbReference type="OrthoDB" id="9788468at2"/>
<protein>
    <recommendedName>
        <fullName evidence="6">methylmalonyl-CoA epimerase</fullName>
        <ecNumber evidence="6">5.1.99.1</ecNumber>
    </recommendedName>
</protein>
<comment type="catalytic activity">
    <reaction evidence="5">
        <text>(R)-methylmalonyl-CoA = (S)-methylmalonyl-CoA</text>
        <dbReference type="Rhea" id="RHEA:20553"/>
        <dbReference type="ChEBI" id="CHEBI:57326"/>
        <dbReference type="ChEBI" id="CHEBI:57327"/>
        <dbReference type="EC" id="5.1.99.1"/>
    </reaction>
    <physiologicalReaction direction="right-to-left" evidence="5">
        <dbReference type="Rhea" id="RHEA:20555"/>
    </physiologicalReaction>
</comment>
<dbReference type="PANTHER" id="PTHR43048:SF3">
    <property type="entry name" value="METHYLMALONYL-COA EPIMERASE, MITOCHONDRIAL"/>
    <property type="match status" value="1"/>
</dbReference>
<keyword evidence="9" id="KW-1185">Reference proteome</keyword>
<dbReference type="STRING" id="1810504.PG2T_15225"/>
<evidence type="ECO:0000256" key="1">
    <source>
        <dbReference type="ARBA" id="ARBA00009308"/>
    </source>
</evidence>
<dbReference type="InParanoid" id="A0A1B1YX83"/>
<dbReference type="PROSITE" id="PS51819">
    <property type="entry name" value="VOC"/>
    <property type="match status" value="1"/>
</dbReference>
<evidence type="ECO:0000256" key="5">
    <source>
        <dbReference type="ARBA" id="ARBA00050406"/>
    </source>
</evidence>
<dbReference type="InterPro" id="IPR051785">
    <property type="entry name" value="MMCE/EMCE_epimerase"/>
</dbReference>
<dbReference type="NCBIfam" id="TIGR03081">
    <property type="entry name" value="metmalonyl_epim"/>
    <property type="match status" value="1"/>
</dbReference>
<evidence type="ECO:0000313" key="8">
    <source>
        <dbReference type="EMBL" id="ANX05401.1"/>
    </source>
</evidence>
<dbReference type="CDD" id="cd07249">
    <property type="entry name" value="MMCE"/>
    <property type="match status" value="1"/>
</dbReference>
<keyword evidence="4" id="KW-0170">Cobalt</keyword>
<name>A0A1B1YX83_9GAMM</name>
<dbReference type="GO" id="GO:0046872">
    <property type="term" value="F:metal ion binding"/>
    <property type="evidence" value="ECO:0007669"/>
    <property type="project" value="UniProtKB-KW"/>
</dbReference>
<dbReference type="KEGG" id="gbi:PG2T_15225"/>
<dbReference type="PANTHER" id="PTHR43048">
    <property type="entry name" value="METHYLMALONYL-COA EPIMERASE"/>
    <property type="match status" value="1"/>
</dbReference>
<evidence type="ECO:0000256" key="6">
    <source>
        <dbReference type="ARBA" id="ARBA00066411"/>
    </source>
</evidence>
<organism evidence="8 9">
    <name type="scientific">Immundisolibacter cernigliae</name>
    <dbReference type="NCBI Taxonomy" id="1810504"/>
    <lineage>
        <taxon>Bacteria</taxon>
        <taxon>Pseudomonadati</taxon>
        <taxon>Pseudomonadota</taxon>
        <taxon>Gammaproteobacteria</taxon>
        <taxon>Immundisolibacterales</taxon>
        <taxon>Immundisolibacteraceae</taxon>
        <taxon>Immundisolibacter</taxon>
    </lineage>
</organism>
<reference evidence="9" key="1">
    <citation type="submission" date="2016-03" db="EMBL/GenBank/DDBJ databases">
        <title>Complete genome sequence of Solimmundus cernigliae, representing a novel lineage of polycyclic aromatic hydrocarbon degraders within the Gammaproteobacteria.</title>
        <authorList>
            <person name="Singleton D.R."/>
            <person name="Dickey A.N."/>
            <person name="Scholl E.H."/>
            <person name="Wright F.A."/>
            <person name="Aitken M.D."/>
        </authorList>
    </citation>
    <scope>NUCLEOTIDE SEQUENCE [LARGE SCALE GENOMIC DNA]</scope>
    <source>
        <strain evidence="9">TR3.2</strain>
    </source>
</reference>
<dbReference type="InterPro" id="IPR029068">
    <property type="entry name" value="Glyas_Bleomycin-R_OHBP_Dase"/>
</dbReference>
<dbReference type="SUPFAM" id="SSF54593">
    <property type="entry name" value="Glyoxalase/Bleomycin resistance protein/Dihydroxybiphenyl dioxygenase"/>
    <property type="match status" value="1"/>
</dbReference>
<keyword evidence="2" id="KW-0479">Metal-binding</keyword>
<proteinExistence type="inferred from homology"/>
<dbReference type="AlphaFoldDB" id="A0A1B1YX83"/>
<dbReference type="GO" id="GO:0046491">
    <property type="term" value="P:L-methylmalonyl-CoA metabolic process"/>
    <property type="evidence" value="ECO:0007669"/>
    <property type="project" value="TreeGrafter"/>
</dbReference>
<dbReference type="Pfam" id="PF13669">
    <property type="entry name" value="Glyoxalase_4"/>
    <property type="match status" value="1"/>
</dbReference>
<evidence type="ECO:0000259" key="7">
    <source>
        <dbReference type="PROSITE" id="PS51819"/>
    </source>
</evidence>
<comment type="similarity">
    <text evidence="1">Belongs to the methylmalonyl-CoA epimerase family.</text>
</comment>
<evidence type="ECO:0000256" key="3">
    <source>
        <dbReference type="ARBA" id="ARBA00023235"/>
    </source>
</evidence>
<dbReference type="InterPro" id="IPR037523">
    <property type="entry name" value="VOC_core"/>
</dbReference>
<dbReference type="EC" id="5.1.99.1" evidence="6"/>
<keyword evidence="3" id="KW-0413">Isomerase</keyword>
<dbReference type="GO" id="GO:0004493">
    <property type="term" value="F:methylmalonyl-CoA epimerase activity"/>
    <property type="evidence" value="ECO:0007669"/>
    <property type="project" value="UniProtKB-EC"/>
</dbReference>
<dbReference type="RefSeq" id="WP_068807424.1">
    <property type="nucleotide sequence ID" value="NZ_CP014671.1"/>
</dbReference>
<evidence type="ECO:0000313" key="9">
    <source>
        <dbReference type="Proteomes" id="UP000092952"/>
    </source>
</evidence>
<accession>A0A1B1YX83</accession>
<dbReference type="Gene3D" id="3.10.180.10">
    <property type="entry name" value="2,3-Dihydroxybiphenyl 1,2-Dioxygenase, domain 1"/>
    <property type="match status" value="1"/>
</dbReference>
<dbReference type="EMBL" id="CP014671">
    <property type="protein sequence ID" value="ANX05401.1"/>
    <property type="molecule type" value="Genomic_DNA"/>
</dbReference>
<feature type="domain" description="VOC" evidence="7">
    <location>
        <begin position="4"/>
        <end position="134"/>
    </location>
</feature>
<evidence type="ECO:0000256" key="2">
    <source>
        <dbReference type="ARBA" id="ARBA00022723"/>
    </source>
</evidence>
<gene>
    <name evidence="8" type="ORF">PG2T_15225</name>
</gene>